<evidence type="ECO:0000256" key="1">
    <source>
        <dbReference type="ARBA" id="ARBA00022614"/>
    </source>
</evidence>
<dbReference type="Pfam" id="PF13855">
    <property type="entry name" value="LRR_8"/>
    <property type="match status" value="2"/>
</dbReference>
<evidence type="ECO:0000259" key="4">
    <source>
        <dbReference type="SMART" id="SM00013"/>
    </source>
</evidence>
<dbReference type="GO" id="GO:0005886">
    <property type="term" value="C:plasma membrane"/>
    <property type="evidence" value="ECO:0007669"/>
    <property type="project" value="TreeGrafter"/>
</dbReference>
<sequence length="315" mass="35148">GLKEIPRDIPLYTTELLLNDNELTRIKSDGLFGRLPNLVKLDLRRNQINSIEPNAFDGASKMYEMNLSENKIKEVSNKMFLGLHHLKSLSSSSLEEYRLKATDNCHVDIECPAACHCDGSTVDCSARGLKEIPRDIPLYTTEFSLYDNLISCVMPGSFDFLTSLHTLNLASNPFNCNCHLAWFSDWLQKKGFNGGLARCATPHKVRDIPIKELQPYEFKCSADNNDGCLGDGYCPPSCTCTGTVVRCSGNKLNEIPKGIPQETSELYLDSNEISMIHTDRISHLKSLARLDLSNNKIGILSNYTFANLSNCPLCK</sequence>
<keyword evidence="7" id="KW-1185">Reference proteome</keyword>
<dbReference type="OMA" id="LIFKART"/>
<reference evidence="7" key="1">
    <citation type="submission" date="2013-02" db="EMBL/GenBank/DDBJ databases">
        <authorList>
            <person name="Hughes D."/>
        </authorList>
    </citation>
    <scope>NUCLEOTIDE SEQUENCE</scope>
    <source>
        <strain>Durham</strain>
        <strain evidence="7">NC isolate 2 -- Noor lab</strain>
    </source>
</reference>
<dbReference type="Pfam" id="PF01462">
    <property type="entry name" value="LRRNT"/>
    <property type="match status" value="2"/>
</dbReference>
<dbReference type="SMART" id="SM00013">
    <property type="entry name" value="LRRNT"/>
    <property type="match status" value="2"/>
</dbReference>
<dbReference type="InterPro" id="IPR003591">
    <property type="entry name" value="Leu-rich_rpt_typical-subtyp"/>
</dbReference>
<dbReference type="PANTHER" id="PTHR24369">
    <property type="entry name" value="ANTIGEN BSP, PUTATIVE-RELATED"/>
    <property type="match status" value="1"/>
</dbReference>
<dbReference type="Proteomes" id="UP000015102">
    <property type="component" value="Unassembled WGS sequence"/>
</dbReference>
<keyword evidence="3" id="KW-0677">Repeat</keyword>
<keyword evidence="2" id="KW-0732">Signal</keyword>
<evidence type="ECO:0000256" key="2">
    <source>
        <dbReference type="ARBA" id="ARBA00022729"/>
    </source>
</evidence>
<evidence type="ECO:0000313" key="7">
    <source>
        <dbReference type="Proteomes" id="UP000015102"/>
    </source>
</evidence>
<dbReference type="InterPro" id="IPR000483">
    <property type="entry name" value="Cys-rich_flank_reg_C"/>
</dbReference>
<dbReference type="Pfam" id="PF01463">
    <property type="entry name" value="LRRCT"/>
    <property type="match status" value="1"/>
</dbReference>
<proteinExistence type="predicted"/>
<feature type="domain" description="LRRNT" evidence="4">
    <location>
        <begin position="110"/>
        <end position="142"/>
    </location>
</feature>
<feature type="domain" description="LRRCT" evidence="5">
    <location>
        <begin position="172"/>
        <end position="221"/>
    </location>
</feature>
<dbReference type="AlphaFoldDB" id="T1GF04"/>
<keyword evidence="1" id="KW-0433">Leucine-rich repeat</keyword>
<dbReference type="HOGENOM" id="CLU_1041923_0_0_1"/>
<organism evidence="6 7">
    <name type="scientific">Megaselia scalaris</name>
    <name type="common">Humpbacked fly</name>
    <name type="synonym">Phora scalaris</name>
    <dbReference type="NCBI Taxonomy" id="36166"/>
    <lineage>
        <taxon>Eukaryota</taxon>
        <taxon>Metazoa</taxon>
        <taxon>Ecdysozoa</taxon>
        <taxon>Arthropoda</taxon>
        <taxon>Hexapoda</taxon>
        <taxon>Insecta</taxon>
        <taxon>Pterygota</taxon>
        <taxon>Neoptera</taxon>
        <taxon>Endopterygota</taxon>
        <taxon>Diptera</taxon>
        <taxon>Brachycera</taxon>
        <taxon>Muscomorpha</taxon>
        <taxon>Platypezoidea</taxon>
        <taxon>Phoridae</taxon>
        <taxon>Megaseliini</taxon>
        <taxon>Megaselia</taxon>
    </lineage>
</organism>
<dbReference type="InterPro" id="IPR050541">
    <property type="entry name" value="LRR_TM_domain-containing"/>
</dbReference>
<dbReference type="PROSITE" id="PS51450">
    <property type="entry name" value="LRR"/>
    <property type="match status" value="2"/>
</dbReference>
<name>T1GF04_MEGSC</name>
<evidence type="ECO:0000256" key="3">
    <source>
        <dbReference type="ARBA" id="ARBA00022737"/>
    </source>
</evidence>
<dbReference type="EMBL" id="CAQQ02389688">
    <property type="status" value="NOT_ANNOTATED_CDS"/>
    <property type="molecule type" value="Genomic_DNA"/>
</dbReference>
<dbReference type="SMART" id="SM00082">
    <property type="entry name" value="LRRCT"/>
    <property type="match status" value="1"/>
</dbReference>
<dbReference type="Gene3D" id="3.80.10.10">
    <property type="entry name" value="Ribonuclease Inhibitor"/>
    <property type="match status" value="3"/>
</dbReference>
<feature type="domain" description="LRRNT" evidence="4">
    <location>
        <begin position="233"/>
        <end position="265"/>
    </location>
</feature>
<dbReference type="PANTHER" id="PTHR24369:SF210">
    <property type="entry name" value="CHAOPTIN-RELATED"/>
    <property type="match status" value="1"/>
</dbReference>
<reference evidence="6" key="2">
    <citation type="submission" date="2015-06" db="UniProtKB">
        <authorList>
            <consortium name="EnsemblMetazoa"/>
        </authorList>
    </citation>
    <scope>IDENTIFICATION</scope>
</reference>
<dbReference type="InterPro" id="IPR001611">
    <property type="entry name" value="Leu-rich_rpt"/>
</dbReference>
<dbReference type="STRING" id="36166.T1GF04"/>
<evidence type="ECO:0000259" key="5">
    <source>
        <dbReference type="SMART" id="SM00082"/>
    </source>
</evidence>
<dbReference type="SUPFAM" id="SSF52058">
    <property type="entry name" value="L domain-like"/>
    <property type="match status" value="2"/>
</dbReference>
<dbReference type="InterPro" id="IPR000372">
    <property type="entry name" value="LRRNT"/>
</dbReference>
<dbReference type="EMBL" id="CAQQ02389689">
    <property type="status" value="NOT_ANNOTATED_CDS"/>
    <property type="molecule type" value="Genomic_DNA"/>
</dbReference>
<evidence type="ECO:0000313" key="6">
    <source>
        <dbReference type="EnsemblMetazoa" id="MESCA001932-PA"/>
    </source>
</evidence>
<dbReference type="SMART" id="SM00369">
    <property type="entry name" value="LRR_TYP"/>
    <property type="match status" value="2"/>
</dbReference>
<protein>
    <recommendedName>
        <fullName evidence="8">LRRCT domain-containing protein</fullName>
    </recommendedName>
</protein>
<dbReference type="EnsemblMetazoa" id="MESCA001932-RA">
    <property type="protein sequence ID" value="MESCA001932-PA"/>
    <property type="gene ID" value="MESCA001932"/>
</dbReference>
<evidence type="ECO:0008006" key="8">
    <source>
        <dbReference type="Google" id="ProtNLM"/>
    </source>
</evidence>
<dbReference type="InterPro" id="IPR032675">
    <property type="entry name" value="LRR_dom_sf"/>
</dbReference>
<accession>T1GF04</accession>